<evidence type="ECO:0000313" key="3">
    <source>
        <dbReference type="Proteomes" id="UP000247409"/>
    </source>
</evidence>
<accession>A0A2V3IFD5</accession>
<dbReference type="AlphaFoldDB" id="A0A2V3IFD5"/>
<dbReference type="InterPro" id="IPR036249">
    <property type="entry name" value="Thioredoxin-like_sf"/>
</dbReference>
<gene>
    <name evidence="2" type="ORF">BWQ96_09467</name>
</gene>
<dbReference type="SUPFAM" id="SSF52833">
    <property type="entry name" value="Thioredoxin-like"/>
    <property type="match status" value="1"/>
</dbReference>
<reference evidence="2 3" key="1">
    <citation type="journal article" date="2018" name="Mol. Biol. Evol.">
        <title>Analysis of the draft genome of the red seaweed Gracilariopsis chorda provides insights into genome size evolution in Rhodophyta.</title>
        <authorList>
            <person name="Lee J."/>
            <person name="Yang E.C."/>
            <person name="Graf L."/>
            <person name="Yang J.H."/>
            <person name="Qiu H."/>
            <person name="Zel Zion U."/>
            <person name="Chan C.X."/>
            <person name="Stephens T.G."/>
            <person name="Weber A.P.M."/>
            <person name="Boo G.H."/>
            <person name="Boo S.M."/>
            <person name="Kim K.M."/>
            <person name="Shin Y."/>
            <person name="Jung M."/>
            <person name="Lee S.J."/>
            <person name="Yim H.S."/>
            <person name="Lee J.H."/>
            <person name="Bhattacharya D."/>
            <person name="Yoon H.S."/>
        </authorList>
    </citation>
    <scope>NUCLEOTIDE SEQUENCE [LARGE SCALE GENOMIC DNA]</scope>
    <source>
        <strain evidence="2 3">SKKU-2015</strain>
        <tissue evidence="2">Whole body</tissue>
    </source>
</reference>
<name>A0A2V3IFD5_9FLOR</name>
<feature type="domain" description="Thioredoxin" evidence="1">
    <location>
        <begin position="335"/>
        <end position="405"/>
    </location>
</feature>
<dbReference type="EMBL" id="NBIV01000259">
    <property type="protein sequence ID" value="PXF40809.1"/>
    <property type="molecule type" value="Genomic_DNA"/>
</dbReference>
<protein>
    <recommendedName>
        <fullName evidence="1">Thioredoxin domain-containing protein</fullName>
    </recommendedName>
</protein>
<evidence type="ECO:0000313" key="2">
    <source>
        <dbReference type="EMBL" id="PXF40809.1"/>
    </source>
</evidence>
<dbReference type="InterPro" id="IPR013766">
    <property type="entry name" value="Thioredoxin_domain"/>
</dbReference>
<evidence type="ECO:0000259" key="1">
    <source>
        <dbReference type="Pfam" id="PF00085"/>
    </source>
</evidence>
<proteinExistence type="predicted"/>
<comment type="caution">
    <text evidence="2">The sequence shown here is derived from an EMBL/GenBank/DDBJ whole genome shotgun (WGS) entry which is preliminary data.</text>
</comment>
<dbReference type="Gene3D" id="3.40.30.10">
    <property type="entry name" value="Glutaredoxin"/>
    <property type="match status" value="1"/>
</dbReference>
<keyword evidence="3" id="KW-1185">Reference proteome</keyword>
<dbReference type="Proteomes" id="UP000247409">
    <property type="component" value="Unassembled WGS sequence"/>
</dbReference>
<dbReference type="Pfam" id="PF00085">
    <property type="entry name" value="Thioredoxin"/>
    <property type="match status" value="1"/>
</dbReference>
<organism evidence="2 3">
    <name type="scientific">Gracilariopsis chorda</name>
    <dbReference type="NCBI Taxonomy" id="448386"/>
    <lineage>
        <taxon>Eukaryota</taxon>
        <taxon>Rhodophyta</taxon>
        <taxon>Florideophyceae</taxon>
        <taxon>Rhodymeniophycidae</taxon>
        <taxon>Gracilariales</taxon>
        <taxon>Gracilariaceae</taxon>
        <taxon>Gracilariopsis</taxon>
    </lineage>
</organism>
<sequence>MLAGMHNETLLFEQREGHCWRCTCRVAAARSAVERSHEEQSEEDDRAMAAATAVHRVFSATELLRALYATSITVLLLTTPYTSETPAAEQALSRAAALVNCSRTQYLSYYLRLNETVLPPRRSWFFSTSPDPPTNLSFVPPFFPHIRVFKNQQHPVVRDYRGAFDVYSLAAFLADVCDSPRSLLSFSSRDEFAEGVRRGMMGVLMVVPMKNGRFREDDLHVAESVSDVVQRRKGWVFGVVDSENDVLFLRNVPDRSLLMVDLRRDLAVVHALSDVKTQSVSLLFDRVEGIADKKRSQHRFVRSSHLKYFEPFASSSPLFDYPTCYISLSSFLRAEYHQQQVEPSVVWVVVYQSWCAYCQRILPTYRRFSSTVSSSDVDVHVLFVDNVDELPSFLDDLVDGYPTVLRIELLRGVMDVRERLYGHRQDLLISDHCDRQSDALNRTAGVLDLLHRV</sequence>